<reference evidence="10" key="2">
    <citation type="submission" date="2025-08" db="UniProtKB">
        <authorList>
            <consortium name="RefSeq"/>
        </authorList>
    </citation>
    <scope>IDENTIFICATION</scope>
    <source>
        <tissue evidence="10">Young leaves</tissue>
    </source>
</reference>
<evidence type="ECO:0000256" key="3">
    <source>
        <dbReference type="ARBA" id="ARBA00022603"/>
    </source>
</evidence>
<evidence type="ECO:0000256" key="5">
    <source>
        <dbReference type="ARBA" id="ARBA00022691"/>
    </source>
</evidence>
<keyword evidence="10" id="KW-0687">Ribonucleoprotein</keyword>
<dbReference type="PANTHER" id="PTHR43648:SF1">
    <property type="entry name" value="ELECTRON TRANSFER FLAVOPROTEIN BETA SUBUNIT LYSINE METHYLTRANSFERASE"/>
    <property type="match status" value="1"/>
</dbReference>
<comment type="similarity">
    <text evidence="6">Belongs to the methyltransferase superfamily. ETFBKMT family.</text>
</comment>
<dbReference type="GO" id="GO:0032259">
    <property type="term" value="P:methylation"/>
    <property type="evidence" value="ECO:0007669"/>
    <property type="project" value="UniProtKB-KW"/>
</dbReference>
<gene>
    <name evidence="10" type="primary">LOC103721936</name>
</gene>
<evidence type="ECO:0000256" key="7">
    <source>
        <dbReference type="ARBA" id="ARBA00041867"/>
    </source>
</evidence>
<evidence type="ECO:0000256" key="4">
    <source>
        <dbReference type="ARBA" id="ARBA00022679"/>
    </source>
</evidence>
<sequence>MLLCRLRLLKRSLSLQIPRPAMPLAMTTSFTSVKNLSSLFPPPPPRSFSKGSRLSPLHRHPKRRREERFFCARTMETDDPTSSDASLFSPYLSARIRCNKRDADTLSEALLCFGASSASIDELSNCEDFDEIWITSIFPVGQDVDACVSGAAGSIGLNYEPNYEISAGEQRDWVTNVQEVFHPTEITDGLWIVPRWRNPLDLQATNIILDPGLAFGTGEHPTTKLCLLLLRRLIKGGEHFLDYGTGSGVLGIAAVKMGATLSVGIDIDPQAVASARQNIALNNIDSKRMLVYLVRSKASSLYSNSRTQENPEEKALYDHELGAAKEKFDIVIANILLNPLMELAEDIVAYGKPDAIIGLSGVLSEQVSPLNHLAAKTLLSIFSYILYLLVPVQQIKEIYSLYLDNISVSEMEGWTCLYGTKRKM</sequence>
<keyword evidence="10" id="KW-0689">Ribosomal protein</keyword>
<dbReference type="GO" id="GO:0016279">
    <property type="term" value="F:protein-lysine N-methyltransferase activity"/>
    <property type="evidence" value="ECO:0007669"/>
    <property type="project" value="TreeGrafter"/>
</dbReference>
<comment type="similarity">
    <text evidence="1">Belongs to the methyltransferase superfamily. PrmA family.</text>
</comment>
<evidence type="ECO:0000256" key="8">
    <source>
        <dbReference type="ARBA" id="ARBA00042266"/>
    </source>
</evidence>
<keyword evidence="3 10" id="KW-0489">Methyltransferase</keyword>
<dbReference type="GO" id="GO:0005739">
    <property type="term" value="C:mitochondrion"/>
    <property type="evidence" value="ECO:0007669"/>
    <property type="project" value="TreeGrafter"/>
</dbReference>
<dbReference type="InterPro" id="IPR050078">
    <property type="entry name" value="Ribosomal_L11_MeTrfase_PrmA"/>
</dbReference>
<dbReference type="PANTHER" id="PTHR43648">
    <property type="entry name" value="ELECTRON TRANSFER FLAVOPROTEIN BETA SUBUNIT LYSINE METHYLTRANSFERASE"/>
    <property type="match status" value="1"/>
</dbReference>
<dbReference type="KEGG" id="pda:103721936"/>
<dbReference type="OrthoDB" id="419617at2759"/>
<keyword evidence="5" id="KW-0949">S-adenosyl-L-methionine</keyword>
<dbReference type="Proteomes" id="UP000228380">
    <property type="component" value="Chromosome 11"/>
</dbReference>
<dbReference type="RefSeq" id="XP_038987766.1">
    <property type="nucleotide sequence ID" value="XM_039131838.1"/>
</dbReference>
<organism evidence="9 10">
    <name type="scientific">Phoenix dactylifera</name>
    <name type="common">Date palm</name>
    <dbReference type="NCBI Taxonomy" id="42345"/>
    <lineage>
        <taxon>Eukaryota</taxon>
        <taxon>Viridiplantae</taxon>
        <taxon>Streptophyta</taxon>
        <taxon>Embryophyta</taxon>
        <taxon>Tracheophyta</taxon>
        <taxon>Spermatophyta</taxon>
        <taxon>Magnoliopsida</taxon>
        <taxon>Liliopsida</taxon>
        <taxon>Arecaceae</taxon>
        <taxon>Coryphoideae</taxon>
        <taxon>Phoeniceae</taxon>
        <taxon>Phoenix</taxon>
    </lineage>
</organism>
<evidence type="ECO:0000313" key="9">
    <source>
        <dbReference type="Proteomes" id="UP000228380"/>
    </source>
</evidence>
<evidence type="ECO:0000256" key="2">
    <source>
        <dbReference type="ARBA" id="ARBA00022490"/>
    </source>
</evidence>
<evidence type="ECO:0000256" key="6">
    <source>
        <dbReference type="ARBA" id="ARBA00037932"/>
    </source>
</evidence>
<dbReference type="GeneID" id="103721936"/>
<evidence type="ECO:0000256" key="1">
    <source>
        <dbReference type="ARBA" id="ARBA00009741"/>
    </source>
</evidence>
<keyword evidence="4" id="KW-0808">Transferase</keyword>
<protein>
    <recommendedName>
        <fullName evidence="8">ETFB lysine methyltransferase</fullName>
    </recommendedName>
    <alternativeName>
        <fullName evidence="7">Protein N-lysine methyltransferase METTL20</fullName>
    </alternativeName>
</protein>
<name>A0A8B9ALZ6_PHODC</name>
<dbReference type="InterPro" id="IPR004498">
    <property type="entry name" value="Ribosomal_PrmA_MeTrfase"/>
</dbReference>
<dbReference type="GO" id="GO:0005840">
    <property type="term" value="C:ribosome"/>
    <property type="evidence" value="ECO:0007669"/>
    <property type="project" value="UniProtKB-KW"/>
</dbReference>
<dbReference type="SUPFAM" id="SSF53335">
    <property type="entry name" value="S-adenosyl-L-methionine-dependent methyltransferases"/>
    <property type="match status" value="1"/>
</dbReference>
<evidence type="ECO:0000313" key="10">
    <source>
        <dbReference type="RefSeq" id="XP_038987766.1"/>
    </source>
</evidence>
<dbReference type="InterPro" id="IPR029063">
    <property type="entry name" value="SAM-dependent_MTases_sf"/>
</dbReference>
<proteinExistence type="inferred from homology"/>
<dbReference type="Pfam" id="PF06325">
    <property type="entry name" value="PrmA"/>
    <property type="match status" value="1"/>
</dbReference>
<dbReference type="CDD" id="cd02440">
    <property type="entry name" value="AdoMet_MTases"/>
    <property type="match status" value="1"/>
</dbReference>
<dbReference type="AlphaFoldDB" id="A0A8B9ALZ6"/>
<keyword evidence="9" id="KW-1185">Reference proteome</keyword>
<dbReference type="Gene3D" id="3.40.50.150">
    <property type="entry name" value="Vaccinia Virus protein VP39"/>
    <property type="match status" value="1"/>
</dbReference>
<keyword evidence="2" id="KW-0963">Cytoplasm</keyword>
<dbReference type="HAMAP" id="MF_00735">
    <property type="entry name" value="Methyltr_PrmA"/>
    <property type="match status" value="1"/>
</dbReference>
<reference evidence="9" key="1">
    <citation type="journal article" date="2019" name="Nat. Commun.">
        <title>Genome-wide association mapping of date palm fruit traits.</title>
        <authorList>
            <person name="Hazzouri K.M."/>
            <person name="Gros-Balthazard M."/>
            <person name="Flowers J.M."/>
            <person name="Copetti D."/>
            <person name="Lemansour A."/>
            <person name="Lebrun M."/>
            <person name="Masmoudi K."/>
            <person name="Ferrand S."/>
            <person name="Dhar M.I."/>
            <person name="Fresquez Z.A."/>
            <person name="Rosas U."/>
            <person name="Zhang J."/>
            <person name="Talag J."/>
            <person name="Lee S."/>
            <person name="Kudrna D."/>
            <person name="Powell R.F."/>
            <person name="Leitch I.J."/>
            <person name="Krueger R.R."/>
            <person name="Wing R.A."/>
            <person name="Amiri K.M.A."/>
            <person name="Purugganan M.D."/>
        </authorList>
    </citation>
    <scope>NUCLEOTIDE SEQUENCE [LARGE SCALE GENOMIC DNA]</scope>
    <source>
        <strain evidence="9">cv. Khalas</strain>
    </source>
</reference>
<accession>A0A8B9ALZ6</accession>